<evidence type="ECO:0000313" key="4">
    <source>
        <dbReference type="Proteomes" id="UP001526426"/>
    </source>
</evidence>
<dbReference type="InterPro" id="IPR002052">
    <property type="entry name" value="DNA_methylase_N6_adenine_CS"/>
</dbReference>
<dbReference type="EC" id="2.1.1.171" evidence="3"/>
<dbReference type="Gene3D" id="3.40.50.150">
    <property type="entry name" value="Vaccinia Virus protein VP39"/>
    <property type="match status" value="1"/>
</dbReference>
<reference evidence="3 4" key="1">
    <citation type="submission" date="2021-08" db="EMBL/GenBank/DDBJ databases">
        <title>Draft genome sequence of Spirulina subsalsa with high tolerance to salinity and hype-accumulation of phycocyanin.</title>
        <authorList>
            <person name="Pei H."/>
            <person name="Jiang L."/>
        </authorList>
    </citation>
    <scope>NUCLEOTIDE SEQUENCE [LARGE SCALE GENOMIC DNA]</scope>
    <source>
        <strain evidence="3 4">FACHB-351</strain>
    </source>
</reference>
<dbReference type="CDD" id="cd02440">
    <property type="entry name" value="AdoMet_MTases"/>
    <property type="match status" value="1"/>
</dbReference>
<dbReference type="SUPFAM" id="SSF53335">
    <property type="entry name" value="S-adenosyl-L-methionine-dependent methyltransferases"/>
    <property type="match status" value="1"/>
</dbReference>
<evidence type="ECO:0000256" key="1">
    <source>
        <dbReference type="ARBA" id="ARBA00022603"/>
    </source>
</evidence>
<evidence type="ECO:0000256" key="2">
    <source>
        <dbReference type="ARBA" id="ARBA00022679"/>
    </source>
</evidence>
<dbReference type="NCBIfam" id="TIGR00095">
    <property type="entry name" value="16S rRNA (guanine(966)-N(2))-methyltransferase RsmD"/>
    <property type="match status" value="1"/>
</dbReference>
<dbReference type="EMBL" id="JAIHOM010000132">
    <property type="protein sequence ID" value="MCW6038388.1"/>
    <property type="molecule type" value="Genomic_DNA"/>
</dbReference>
<proteinExistence type="predicted"/>
<name>A0ABT3LA71_9CYAN</name>
<sequence>MRIYGNRPLKTLAGRDVRPTPAKVREALFNMWRDRLEGCRWLDLCGGNGSMGAEALCRGARWVVGIEKWGKACRVMGENWQQFAQSDQEYQVICGDIRQQLPRLAGQVFDCIYFDPPYASNLYQPTLEAIASLKLLAPDGIMAAEYEPRLWTPPPQVEQLTLTRQKVYGNSAIAFYQEREL</sequence>
<dbReference type="PROSITE" id="PS00092">
    <property type="entry name" value="N6_MTASE"/>
    <property type="match status" value="1"/>
</dbReference>
<dbReference type="InterPro" id="IPR004398">
    <property type="entry name" value="RNA_MeTrfase_RsmD"/>
</dbReference>
<keyword evidence="2 3" id="KW-0808">Transferase</keyword>
<dbReference type="PIRSF" id="PIRSF004553">
    <property type="entry name" value="CHP00095"/>
    <property type="match status" value="1"/>
</dbReference>
<keyword evidence="1 3" id="KW-0489">Methyltransferase</keyword>
<comment type="caution">
    <text evidence="3">The sequence shown here is derived from an EMBL/GenBank/DDBJ whole genome shotgun (WGS) entry which is preliminary data.</text>
</comment>
<protein>
    <submittedName>
        <fullName evidence="3">16S rRNA (Guanine(966)-N(2))-methyltransferase RsmD</fullName>
        <ecNumber evidence="3">2.1.1.171</ecNumber>
    </submittedName>
</protein>
<evidence type="ECO:0000313" key="3">
    <source>
        <dbReference type="EMBL" id="MCW6038388.1"/>
    </source>
</evidence>
<dbReference type="Pfam" id="PF03602">
    <property type="entry name" value="Cons_hypoth95"/>
    <property type="match status" value="1"/>
</dbReference>
<dbReference type="PANTHER" id="PTHR43542:SF1">
    <property type="entry name" value="METHYLTRANSFERASE"/>
    <property type="match status" value="1"/>
</dbReference>
<organism evidence="3 4">
    <name type="scientific">Spirulina subsalsa FACHB-351</name>
    <dbReference type="NCBI Taxonomy" id="234711"/>
    <lineage>
        <taxon>Bacteria</taxon>
        <taxon>Bacillati</taxon>
        <taxon>Cyanobacteriota</taxon>
        <taxon>Cyanophyceae</taxon>
        <taxon>Spirulinales</taxon>
        <taxon>Spirulinaceae</taxon>
        <taxon>Spirulina</taxon>
    </lineage>
</organism>
<dbReference type="GO" id="GO:0052913">
    <property type="term" value="F:16S rRNA (guanine(966)-N(2))-methyltransferase activity"/>
    <property type="evidence" value="ECO:0007669"/>
    <property type="project" value="UniProtKB-EC"/>
</dbReference>
<dbReference type="Proteomes" id="UP001526426">
    <property type="component" value="Unassembled WGS sequence"/>
</dbReference>
<dbReference type="RefSeq" id="WP_407810163.1">
    <property type="nucleotide sequence ID" value="NZ_JAIHOM010000132.1"/>
</dbReference>
<dbReference type="InterPro" id="IPR029063">
    <property type="entry name" value="SAM-dependent_MTases_sf"/>
</dbReference>
<keyword evidence="4" id="KW-1185">Reference proteome</keyword>
<dbReference type="PANTHER" id="PTHR43542">
    <property type="entry name" value="METHYLTRANSFERASE"/>
    <property type="match status" value="1"/>
</dbReference>
<gene>
    <name evidence="3" type="primary">rsmD</name>
    <name evidence="3" type="ORF">K4A83_19220</name>
</gene>
<accession>A0ABT3LA71</accession>